<proteinExistence type="predicted"/>
<dbReference type="Proteomes" id="UP001628646">
    <property type="component" value="Unassembled WGS sequence"/>
</dbReference>
<reference evidence="1 2" key="1">
    <citation type="submission" date="2024-12" db="EMBL/GenBank/DDBJ databases">
        <title>Pseudomonas species isolated from Lotus nodules promote plant growth.</title>
        <authorList>
            <person name="Yu Y.-H."/>
            <person name="Kurtenbach J."/>
            <person name="Crosbie D."/>
            <person name="Brachmann A."/>
            <person name="Marin M."/>
        </authorList>
    </citation>
    <scope>NUCLEOTIDE SEQUENCE [LARGE SCALE GENOMIC DNA]</scope>
    <source>
        <strain evidence="1 2">PLb11B</strain>
    </source>
</reference>
<accession>A0ABW8W2M4</accession>
<sequence>MCDLARDMNPAMRVVEKRNFSLMHLVTRVHWENNRSNAMNQTTQQPVKCARCYQPVEKPIYRTIQFIGFDGMRKRSMRESLPFCSDEHASHEQMSREG</sequence>
<keyword evidence="2" id="KW-1185">Reference proteome</keyword>
<gene>
    <name evidence="1" type="ORF">ACJ8NA_12810</name>
</gene>
<protein>
    <submittedName>
        <fullName evidence="1">Uncharacterized protein</fullName>
    </submittedName>
</protein>
<name>A0ABW8W2M4_9PSED</name>
<evidence type="ECO:0000313" key="1">
    <source>
        <dbReference type="EMBL" id="MFL8999531.1"/>
    </source>
</evidence>
<evidence type="ECO:0000313" key="2">
    <source>
        <dbReference type="Proteomes" id="UP001628646"/>
    </source>
</evidence>
<comment type="caution">
    <text evidence="1">The sequence shown here is derived from an EMBL/GenBank/DDBJ whole genome shotgun (WGS) entry which is preliminary data.</text>
</comment>
<dbReference type="RefSeq" id="WP_407800283.1">
    <property type="nucleotide sequence ID" value="NZ_JBJNUX010000004.1"/>
</dbReference>
<dbReference type="EMBL" id="JBJNUY010000005">
    <property type="protein sequence ID" value="MFL8999531.1"/>
    <property type="molecule type" value="Genomic_DNA"/>
</dbReference>
<organism evidence="1 2">
    <name type="scientific">Pseudomonas azerbaijanorientalis</name>
    <dbReference type="NCBI Taxonomy" id="2842350"/>
    <lineage>
        <taxon>Bacteria</taxon>
        <taxon>Pseudomonadati</taxon>
        <taxon>Pseudomonadota</taxon>
        <taxon>Gammaproteobacteria</taxon>
        <taxon>Pseudomonadales</taxon>
        <taxon>Pseudomonadaceae</taxon>
        <taxon>Pseudomonas</taxon>
    </lineage>
</organism>